<protein>
    <submittedName>
        <fullName evidence="1">Uncharacterized protein</fullName>
    </submittedName>
</protein>
<evidence type="ECO:0000313" key="1">
    <source>
        <dbReference type="EMBL" id="ASR77146.1"/>
    </source>
</evidence>
<accession>A0A222Z070</accession>
<dbReference type="EMBL" id="MF141539">
    <property type="protein sequence ID" value="ASR77146.1"/>
    <property type="molecule type" value="Genomic_DNA"/>
</dbReference>
<keyword evidence="2" id="KW-1185">Reference proteome</keyword>
<proteinExistence type="predicted"/>
<name>A0A222Z070_9CAUD</name>
<sequence>MEPEPLELPKHYRQIEIRVELADDLLSLVCPYIPEYVEPIHLDYLLDKVFQQTKQALREKGYLPDGGS</sequence>
<evidence type="ECO:0000313" key="2">
    <source>
        <dbReference type="Proteomes" id="UP000225918"/>
    </source>
</evidence>
<dbReference type="Proteomes" id="UP000225918">
    <property type="component" value="Segment"/>
</dbReference>
<gene>
    <name evidence="1" type="ORF">SEA_MYRADEE_38</name>
</gene>
<reference evidence="2" key="1">
    <citation type="submission" date="2017-05" db="EMBL/GenBank/DDBJ databases">
        <authorList>
            <person name="Song R."/>
            <person name="Chenine A.L."/>
            <person name="Ruprecht R.M."/>
        </authorList>
    </citation>
    <scope>NUCLEOTIDE SEQUENCE [LARGE SCALE GENOMIC DNA]</scope>
</reference>
<organism evidence="1 2">
    <name type="scientific">Mycobacterium phage MyraDee</name>
    <dbReference type="NCBI Taxonomy" id="2024303"/>
    <lineage>
        <taxon>Viruses</taxon>
        <taxon>Duplodnaviria</taxon>
        <taxon>Heunggongvirae</taxon>
        <taxon>Uroviricota</taxon>
        <taxon>Caudoviricetes</taxon>
        <taxon>Myradeevirus</taxon>
        <taxon>Myradeevirus MyraDee</taxon>
    </lineage>
</organism>